<dbReference type="PANTHER" id="PTHR14234">
    <property type="entry name" value="RIM BINDING PROTEIN-RELATED"/>
    <property type="match status" value="1"/>
</dbReference>
<comment type="similarity">
    <text evidence="2">Belongs to the RIMBP family.</text>
</comment>
<dbReference type="EMBL" id="JASSZA010000001">
    <property type="protein sequence ID" value="KAK2121162.1"/>
    <property type="molecule type" value="Genomic_DNA"/>
</dbReference>
<evidence type="ECO:0000256" key="2">
    <source>
        <dbReference type="ARBA" id="ARBA00010749"/>
    </source>
</evidence>
<dbReference type="SUPFAM" id="SSF49265">
    <property type="entry name" value="Fibronectin type III"/>
    <property type="match status" value="1"/>
</dbReference>
<gene>
    <name evidence="11" type="primary">RIMBP3</name>
    <name evidence="11" type="ORF">P7K49_002548</name>
</gene>
<dbReference type="PANTHER" id="PTHR14234:SF21">
    <property type="entry name" value="RIMS-BINDING PROTEIN 3A-RELATED"/>
    <property type="match status" value="1"/>
</dbReference>
<comment type="subcellular location">
    <subcellularLocation>
        <location evidence="1">Cytoplasm</location>
    </subcellularLocation>
</comment>
<dbReference type="Gene3D" id="2.30.30.40">
    <property type="entry name" value="SH3 Domains"/>
    <property type="match status" value="3"/>
</dbReference>
<dbReference type="CDD" id="cd12014">
    <property type="entry name" value="SH3_RIM-BP_1"/>
    <property type="match status" value="1"/>
</dbReference>
<keyword evidence="4" id="KW-0963">Cytoplasm</keyword>
<feature type="region of interest" description="Disordered" evidence="8">
    <location>
        <begin position="857"/>
        <end position="878"/>
    </location>
</feature>
<dbReference type="InterPro" id="IPR057950">
    <property type="entry name" value="RIMB1/RIM3A-C-like_N"/>
</dbReference>
<dbReference type="CDD" id="cd11851">
    <property type="entry name" value="SH3_RIM-BP"/>
    <property type="match status" value="1"/>
</dbReference>
<reference evidence="11 12" key="1">
    <citation type="submission" date="2023-05" db="EMBL/GenBank/DDBJ databases">
        <title>B98-5 Cell Line De Novo Hybrid Assembly: An Optical Mapping Approach.</title>
        <authorList>
            <person name="Kananen K."/>
            <person name="Auerbach J.A."/>
            <person name="Kautto E."/>
            <person name="Blachly J.S."/>
        </authorList>
    </citation>
    <scope>NUCLEOTIDE SEQUENCE [LARGE SCALE GENOMIC DNA]</scope>
    <source>
        <strain evidence="11">B95-8</strain>
        <tissue evidence="11">Cell line</tissue>
    </source>
</reference>
<feature type="compositionally biased region" description="Low complexity" evidence="8">
    <location>
        <begin position="858"/>
        <end position="872"/>
    </location>
</feature>
<feature type="region of interest" description="Disordered" evidence="8">
    <location>
        <begin position="773"/>
        <end position="844"/>
    </location>
</feature>
<dbReference type="InterPro" id="IPR003961">
    <property type="entry name" value="FN3_dom"/>
</dbReference>
<dbReference type="Pfam" id="PF25523">
    <property type="entry name" value="Ig_RIMBP2"/>
    <property type="match status" value="1"/>
</dbReference>
<feature type="region of interest" description="Disordered" evidence="8">
    <location>
        <begin position="19"/>
        <end position="53"/>
    </location>
</feature>
<evidence type="ECO:0000256" key="4">
    <source>
        <dbReference type="ARBA" id="ARBA00022490"/>
    </source>
</evidence>
<evidence type="ECO:0000259" key="9">
    <source>
        <dbReference type="PROSITE" id="PS50002"/>
    </source>
</evidence>
<dbReference type="InterPro" id="IPR013783">
    <property type="entry name" value="Ig-like_fold"/>
</dbReference>
<dbReference type="Gene3D" id="2.60.40.10">
    <property type="entry name" value="Immunoglobulins"/>
    <property type="match status" value="1"/>
</dbReference>
<keyword evidence="3 6" id="KW-0728">SH3 domain</keyword>
<feature type="domain" description="SH3" evidence="9">
    <location>
        <begin position="914"/>
        <end position="981"/>
    </location>
</feature>
<feature type="region of interest" description="Disordered" evidence="8">
    <location>
        <begin position="294"/>
        <end position="319"/>
    </location>
</feature>
<feature type="compositionally biased region" description="Pro residues" evidence="8">
    <location>
        <begin position="406"/>
        <end position="421"/>
    </location>
</feature>
<dbReference type="SMART" id="SM00326">
    <property type="entry name" value="SH3"/>
    <property type="match status" value="3"/>
</dbReference>
<evidence type="ECO:0000313" key="12">
    <source>
        <dbReference type="Proteomes" id="UP001266305"/>
    </source>
</evidence>
<dbReference type="InterPro" id="IPR001452">
    <property type="entry name" value="SH3_domain"/>
</dbReference>
<dbReference type="InterPro" id="IPR040325">
    <property type="entry name" value="RIMBP1/2/3"/>
</dbReference>
<feature type="region of interest" description="Disordered" evidence="8">
    <location>
        <begin position="365"/>
        <end position="442"/>
    </location>
</feature>
<feature type="compositionally biased region" description="Polar residues" evidence="8">
    <location>
        <begin position="790"/>
        <end position="800"/>
    </location>
</feature>
<evidence type="ECO:0000256" key="7">
    <source>
        <dbReference type="SAM" id="Coils"/>
    </source>
</evidence>
<evidence type="ECO:0000313" key="11">
    <source>
        <dbReference type="EMBL" id="KAK2121162.1"/>
    </source>
</evidence>
<dbReference type="Pfam" id="PF25566">
    <property type="entry name" value="RIMB1_N"/>
    <property type="match status" value="1"/>
</dbReference>
<protein>
    <submittedName>
        <fullName evidence="11">RIMS-binding protein 3A</fullName>
    </submittedName>
</protein>
<dbReference type="SUPFAM" id="SSF50044">
    <property type="entry name" value="SH3-domain"/>
    <property type="match status" value="3"/>
</dbReference>
<dbReference type="Pfam" id="PF07653">
    <property type="entry name" value="SH3_2"/>
    <property type="match status" value="3"/>
</dbReference>
<evidence type="ECO:0000256" key="1">
    <source>
        <dbReference type="ARBA" id="ARBA00004496"/>
    </source>
</evidence>
<keyword evidence="5" id="KW-0677">Repeat</keyword>
<evidence type="ECO:0000256" key="5">
    <source>
        <dbReference type="ARBA" id="ARBA00022737"/>
    </source>
</evidence>
<accession>A0ABQ9WLL6</accession>
<evidence type="ECO:0000259" key="10">
    <source>
        <dbReference type="PROSITE" id="PS50853"/>
    </source>
</evidence>
<evidence type="ECO:0000256" key="8">
    <source>
        <dbReference type="SAM" id="MobiDB-lite"/>
    </source>
</evidence>
<feature type="domain" description="SH3" evidence="9">
    <location>
        <begin position="1650"/>
        <end position="1717"/>
    </location>
</feature>
<evidence type="ECO:0000256" key="6">
    <source>
        <dbReference type="PROSITE-ProRule" id="PRU00192"/>
    </source>
</evidence>
<dbReference type="PROSITE" id="PS50002">
    <property type="entry name" value="SH3"/>
    <property type="match status" value="3"/>
</dbReference>
<dbReference type="InterPro" id="IPR036116">
    <property type="entry name" value="FN3_sf"/>
</dbReference>
<feature type="domain" description="Fibronectin type-III" evidence="10">
    <location>
        <begin position="1077"/>
        <end position="1165"/>
    </location>
</feature>
<feature type="region of interest" description="Disordered" evidence="8">
    <location>
        <begin position="74"/>
        <end position="102"/>
    </location>
</feature>
<dbReference type="InterPro" id="IPR036028">
    <property type="entry name" value="SH3-like_dom_sf"/>
</dbReference>
<comment type="caution">
    <text evidence="11">The sequence shown here is derived from an EMBL/GenBank/DDBJ whole genome shotgun (WGS) entry which is preliminary data.</text>
</comment>
<proteinExistence type="inferred from homology"/>
<dbReference type="Proteomes" id="UP001266305">
    <property type="component" value="Unassembled WGS sequence"/>
</dbReference>
<dbReference type="InterPro" id="IPR057884">
    <property type="entry name" value="FN3_RIM-BP1/2/3"/>
</dbReference>
<feature type="coiled-coil region" evidence="7">
    <location>
        <begin position="554"/>
        <end position="693"/>
    </location>
</feature>
<feature type="domain" description="SH3" evidence="9">
    <location>
        <begin position="1533"/>
        <end position="1601"/>
    </location>
</feature>
<keyword evidence="7" id="KW-0175">Coiled coil</keyword>
<feature type="coiled-coil region" evidence="7">
    <location>
        <begin position="104"/>
        <end position="189"/>
    </location>
</feature>
<sequence>MGQFKQGCGSLPLALPAVEARGPDIRGRTRGNTTRGGRGTWRPQGGGRKKRAGRLAAAGAAAVGELRLARRSRESNRAAAAMAKDSPGPLGASSKKSGCPSPAAAVLENQRRELEKLRVELEAERAGWRAERRRFAAQERQLREAAERERQQLADHLRSKWEAQRCRELRQLQEEMQRAREAEIRQLLRWKEAELRQLQQLLHRERDGVVRQARELQRQLAEELVNRGHCSRPGVSEVSAAQCRCRLQEVLAQLRWETDGEQAARIRYLQAALEVERQLFLKYILEHFRGHPAVSGSPDTQAVHSLEEPLPQTSSGSCYAPNPASRLGSLDSLSARVRVCSGSLDLVSSACSSSLDGLLSTRASSLDSFTPARSRPLESTWSLPKASKSEERPSSPDTSTPGFRSLPPPPSPLLPPSPPPSVHGKLSNSRGGEGPESKPCEVLTPSFPGLGHQELIRLNWLLAKALRMLACRCSILHEENKQLRRAGCLYQADEKVKRLKVKRAELTGLAWRLADRARKLQETKLLAVSAPVPCESCVGLELCQAFASQRAQDLSEQTSALLAKDKQIEELRQECHLLQARVASGPCRNPHAGRESPCTQWLNISDLDRLQRESQREVLRLQRQLTLPQGYGGARPEAGGQSATCEEMRQQMLVLERQLDERRRECEELGAQAAAARRRGEEAEAQLQAALLKNAWLAEENGRLQAKSDWVRKVEAENSEVRGHLGRACQERDAAGLMAEQLLQEAVCGQDNQQQQQHDPQKAQCDLHASRKEMQALQCQPGHPPQQPQETSQMLESQVKGSIRPKFQPRPEEYSLSQPSRGIQVKSEASLEESPVALGEPASVPQVSETVLASLPLSKKTSSQSNSSSEESMWATVPSCPTLDRDTASEVDDLECDSVSLALEVGNPVAPATPKLRIFMAQYNYNPFEGPNDHPEGELPLTAGDYVYIFGDMDEDGFYEGELEDGRRGLVPSNLVEQIPDSYIPSCLPAKSPDLGPNQLPVGQDEALEEDSLLTGKPQGVVDGGLCQMGSVGSKTEAATEILDTKMEACQLGLPQRVGKHCLSRPLPGTKGVLSMAPMQLHLQNVTATLAKITWVYSSCLHPHMVYLDDQEHALTPAGVSCYTFQGLCPGTHYQARVEVRLPWDLLQVYWGTMSSTITFDTLLAGPPHPPLDVLVEHHASPGVLVISWLPVTIDSAGSSNGVQVTGYAVYADGLKVCEVADATAGSTLLTFSQLQVPLVWQKISVRTMSLCGESLDSVPAQIPEDCFMYCRWPETPPFSYICGDPSTYRVTFPICPQKLALAPLSTKASPHNPGSCGEPHAKFLEAFLEEPRRQYPVSNLGSEGERSSSGAGSQAQELAEVWEGCRKDLLFQKSPQNHRLPSLSDQYGEKENCCRHMGTSKSPAPGFIHLPTECGARKEPCQEKAAFERVLRQKQHAQELTPPQLGASQRYTSDFHNIWEEEQEALCLDLWGTERQEKKREPRPQSRHGKVLGGKRECQLHESSLALCPAPSSKVIKMPRGGPQQLRTGANTPARVCVALSDYNPLVMSANPKAAEEELDFQKGQSLRVWGSQDTHSFYLGECNGQVGNIPRHLVAEMEVSKQQTDRRWHLPAQGHLPAMAHLEDLQGLTIPQGSSLVLQQNSKRPPLWTPKTMIAALDYDPRDGQAGGQVKGRLALKAGDVVMVYGPMDEQGLYYGELGGHRGLVPAHLLEHMSLHGH</sequence>
<organism evidence="11 12">
    <name type="scientific">Saguinus oedipus</name>
    <name type="common">Cotton-top tamarin</name>
    <name type="synonym">Oedipomidas oedipus</name>
    <dbReference type="NCBI Taxonomy" id="9490"/>
    <lineage>
        <taxon>Eukaryota</taxon>
        <taxon>Metazoa</taxon>
        <taxon>Chordata</taxon>
        <taxon>Craniata</taxon>
        <taxon>Vertebrata</taxon>
        <taxon>Euteleostomi</taxon>
        <taxon>Mammalia</taxon>
        <taxon>Eutheria</taxon>
        <taxon>Euarchontoglires</taxon>
        <taxon>Primates</taxon>
        <taxon>Haplorrhini</taxon>
        <taxon>Platyrrhini</taxon>
        <taxon>Cebidae</taxon>
        <taxon>Callitrichinae</taxon>
        <taxon>Saguinus</taxon>
    </lineage>
</organism>
<evidence type="ECO:0000256" key="3">
    <source>
        <dbReference type="ARBA" id="ARBA00022443"/>
    </source>
</evidence>
<name>A0ABQ9WLL6_SAGOE</name>
<dbReference type="PROSITE" id="PS50853">
    <property type="entry name" value="FN3"/>
    <property type="match status" value="1"/>
</dbReference>
<keyword evidence="12" id="KW-1185">Reference proteome</keyword>